<dbReference type="GO" id="GO:0106026">
    <property type="term" value="F:Gly-tRNA(Ala) deacylase activity"/>
    <property type="evidence" value="ECO:0007669"/>
    <property type="project" value="RHEA"/>
</dbReference>
<dbReference type="EC" id="3.1.1.96" evidence="4"/>
<dbReference type="GO" id="GO:0051499">
    <property type="term" value="F:D-aminoacyl-tRNA deacylase activity"/>
    <property type="evidence" value="ECO:0007669"/>
    <property type="project" value="UniProtKB-UniRule"/>
</dbReference>
<reference evidence="6" key="1">
    <citation type="submission" date="2015-10" db="EMBL/GenBank/DDBJ databases">
        <title>Niche specialization of a soil ammonia-oxidizing archaeon, Candidatus Nitrosocosmicus oleophilus.</title>
        <authorList>
            <person name="Jung M.-Y."/>
            <person name="Rhee S.-K."/>
        </authorList>
    </citation>
    <scope>NUCLEOTIDE SEQUENCE [LARGE SCALE GENOMIC DNA]</scope>
    <source>
        <strain evidence="6">MY3</strain>
    </source>
</reference>
<dbReference type="KEGG" id="taa:NMY3_03300"/>
<name>A0A654M0X6_9ARCH</name>
<dbReference type="PANTHER" id="PTHR34667:SF1">
    <property type="entry name" value="D-AMINOACYL-TRNA DEACYLASE"/>
    <property type="match status" value="1"/>
</dbReference>
<sequence length="295" mass="33486">MVNNFTIITSSKDIASFTMLNYLKNEVGFEDSLDDRAKLGIDKNQDARNSDSRIRFLKCKKYNNLNLVVTDEELIHIKNIDKFEFPNNVLIFLSKHASKSKIPALTSHFTGNFSTDKSLGGAAFEIGIAYPSFQKEYMKNLFSMKNSLPKYDLTIESSHHGPTSSSNPILFIEIGSSEEEWNNKETAKMVCDCLIQTIQNVNKKANNEELEIAIGLGGNHYPQKFNNLILSSNVAFASIASKHNLRFINNEMLNQMWEKSIEKVTSIYIDKKGMGSEKNRILSLLRTHVLEPKYI</sequence>
<comment type="catalytic activity">
    <reaction evidence="4">
        <text>glycyl-tRNA(Ala) + H2O = tRNA(Ala) + glycine + H(+)</text>
        <dbReference type="Rhea" id="RHEA:53744"/>
        <dbReference type="Rhea" id="RHEA-COMP:9657"/>
        <dbReference type="Rhea" id="RHEA-COMP:13640"/>
        <dbReference type="ChEBI" id="CHEBI:15377"/>
        <dbReference type="ChEBI" id="CHEBI:15378"/>
        <dbReference type="ChEBI" id="CHEBI:57305"/>
        <dbReference type="ChEBI" id="CHEBI:78442"/>
        <dbReference type="ChEBI" id="CHEBI:78522"/>
        <dbReference type="EC" id="3.1.1.96"/>
    </reaction>
</comment>
<dbReference type="GO" id="GO:0008270">
    <property type="term" value="F:zinc ion binding"/>
    <property type="evidence" value="ECO:0007669"/>
    <property type="project" value="UniProtKB-UniRule"/>
</dbReference>
<keyword evidence="1 4" id="KW-0479">Metal-binding</keyword>
<dbReference type="GO" id="GO:0019478">
    <property type="term" value="P:D-amino acid catabolic process"/>
    <property type="evidence" value="ECO:0007669"/>
    <property type="project" value="UniProtKB-UniRule"/>
</dbReference>
<dbReference type="SUPFAM" id="SSF142535">
    <property type="entry name" value="AF0625-like"/>
    <property type="match status" value="1"/>
</dbReference>
<gene>
    <name evidence="4" type="primary">dtdA</name>
    <name evidence="5" type="ORF">NMY3_03300</name>
</gene>
<dbReference type="PANTHER" id="PTHR34667">
    <property type="entry name" value="D-AMINOACYL-TRNA DEACYLASE"/>
    <property type="match status" value="1"/>
</dbReference>
<comment type="cofactor">
    <cofactor evidence="4">
        <name>Zn(2+)</name>
        <dbReference type="ChEBI" id="CHEBI:29105"/>
    </cofactor>
    <text evidence="4">Binds 2 Zn(2+) ions per subunit.</text>
</comment>
<protein>
    <recommendedName>
        <fullName evidence="4">D-aminoacyl-tRNA deacylase</fullName>
        <ecNumber evidence="4">3.1.1.96</ecNumber>
    </recommendedName>
</protein>
<dbReference type="RefSeq" id="WP_196816547.1">
    <property type="nucleotide sequence ID" value="NZ_CP012850.1"/>
</dbReference>
<dbReference type="HAMAP" id="MF_00562">
    <property type="entry name" value="Deacylase_DtdA"/>
    <property type="match status" value="1"/>
</dbReference>
<comment type="subunit">
    <text evidence="4">Monomer.</text>
</comment>
<proteinExistence type="inferred from homology"/>
<organism evidence="5 6">
    <name type="scientific">Candidatus Nitrosocosmicus oleophilus</name>
    <dbReference type="NCBI Taxonomy" id="1353260"/>
    <lineage>
        <taxon>Archaea</taxon>
        <taxon>Nitrososphaerota</taxon>
        <taxon>Nitrososphaeria</taxon>
        <taxon>Nitrososphaerales</taxon>
        <taxon>Nitrososphaeraceae</taxon>
        <taxon>Candidatus Nitrosocosmicus</taxon>
    </lineage>
</organism>
<keyword evidence="2 4" id="KW-0378">Hydrolase</keyword>
<evidence type="ECO:0000256" key="3">
    <source>
        <dbReference type="ARBA" id="ARBA00022833"/>
    </source>
</evidence>
<keyword evidence="3 4" id="KW-0862">Zinc</keyword>
<dbReference type="PIRSF" id="PIRSF016210">
    <property type="entry name" value="UCP016210"/>
    <property type="match status" value="1"/>
</dbReference>
<dbReference type="GeneID" id="60423152"/>
<evidence type="ECO:0000256" key="2">
    <source>
        <dbReference type="ARBA" id="ARBA00022801"/>
    </source>
</evidence>
<comment type="similarity">
    <text evidence="4">Belongs to the DtdA deacylase family.</text>
</comment>
<dbReference type="Gene3D" id="3.40.50.10700">
    <property type="entry name" value="AF0625-like"/>
    <property type="match status" value="1"/>
</dbReference>
<dbReference type="InterPro" id="IPR018033">
    <property type="entry name" value="Deacylase_DtdA_archaea"/>
</dbReference>
<dbReference type="InterPro" id="IPR007508">
    <property type="entry name" value="DtdA"/>
</dbReference>
<dbReference type="Gene3D" id="3.40.630.50">
    <property type="entry name" value="AF0625-like"/>
    <property type="match status" value="1"/>
</dbReference>
<dbReference type="OrthoDB" id="9863at2157"/>
<dbReference type="AlphaFoldDB" id="A0A654M0X6"/>
<dbReference type="Proteomes" id="UP000058925">
    <property type="component" value="Chromosome"/>
</dbReference>
<comment type="function">
    <text evidence="4">D-aminoacyl-tRNA deacylase with broad substrate specificity. By recycling D-aminoacyl-tRNA to D-amino acids and free tRNA molecules, this enzyme counteracts the toxicity associated with the formation of D-aminoacyl-tRNA entities in vivo.</text>
</comment>
<comment type="catalytic activity">
    <reaction evidence="4">
        <text>a D-aminoacyl-tRNA + H2O = a tRNA + a D-alpha-amino acid + H(+)</text>
        <dbReference type="Rhea" id="RHEA:13953"/>
        <dbReference type="Rhea" id="RHEA-COMP:10123"/>
        <dbReference type="Rhea" id="RHEA-COMP:10124"/>
        <dbReference type="ChEBI" id="CHEBI:15377"/>
        <dbReference type="ChEBI" id="CHEBI:15378"/>
        <dbReference type="ChEBI" id="CHEBI:59871"/>
        <dbReference type="ChEBI" id="CHEBI:78442"/>
        <dbReference type="ChEBI" id="CHEBI:79333"/>
        <dbReference type="EC" id="3.1.1.96"/>
    </reaction>
</comment>
<evidence type="ECO:0000256" key="4">
    <source>
        <dbReference type="HAMAP-Rule" id="MF_00562"/>
    </source>
</evidence>
<accession>A0A654M0X6</accession>
<evidence type="ECO:0000313" key="5">
    <source>
        <dbReference type="EMBL" id="ALI37484.1"/>
    </source>
</evidence>
<keyword evidence="6" id="KW-1185">Reference proteome</keyword>
<dbReference type="Pfam" id="PF04414">
    <property type="entry name" value="tRNA_deacylase"/>
    <property type="match status" value="1"/>
</dbReference>
<evidence type="ECO:0000256" key="1">
    <source>
        <dbReference type="ARBA" id="ARBA00022723"/>
    </source>
</evidence>
<evidence type="ECO:0000313" key="6">
    <source>
        <dbReference type="Proteomes" id="UP000058925"/>
    </source>
</evidence>
<dbReference type="EMBL" id="CP012850">
    <property type="protein sequence ID" value="ALI37484.1"/>
    <property type="molecule type" value="Genomic_DNA"/>
</dbReference>